<reference evidence="2 3" key="1">
    <citation type="submission" date="2020-10" db="EMBL/GenBank/DDBJ databases">
        <authorList>
            <person name="Castelo-Branco R."/>
            <person name="Eusebio N."/>
            <person name="Adriana R."/>
            <person name="Vieira A."/>
            <person name="Brugerolle De Fraissinette N."/>
            <person name="Rezende De Castro R."/>
            <person name="Schneider M.P."/>
            <person name="Vasconcelos V."/>
            <person name="Leao P.N."/>
        </authorList>
    </citation>
    <scope>NUCLEOTIDE SEQUENCE [LARGE SCALE GENOMIC DNA]</scope>
    <source>
        <strain evidence="2 3">LEGE 00031</strain>
    </source>
</reference>
<dbReference type="InterPro" id="IPR007165">
    <property type="entry name" value="Phage_holin_4_2"/>
</dbReference>
<keyword evidence="1" id="KW-0472">Membrane</keyword>
<accession>A0ABR9VM99</accession>
<name>A0ABR9VM99_9SYNC</name>
<dbReference type="Pfam" id="PF04020">
    <property type="entry name" value="Phage_holin_4_2"/>
    <property type="match status" value="1"/>
</dbReference>
<dbReference type="PANTHER" id="PTHR37309">
    <property type="entry name" value="SLR0284 PROTEIN"/>
    <property type="match status" value="1"/>
</dbReference>
<dbReference type="EMBL" id="JADEVV010000002">
    <property type="protein sequence ID" value="MBE9252455.1"/>
    <property type="molecule type" value="Genomic_DNA"/>
</dbReference>
<dbReference type="RefSeq" id="WP_190599295.1">
    <property type="nucleotide sequence ID" value="NZ_JADEVV010000002.1"/>
</dbReference>
<evidence type="ECO:0000313" key="2">
    <source>
        <dbReference type="EMBL" id="MBE9252455.1"/>
    </source>
</evidence>
<evidence type="ECO:0000256" key="1">
    <source>
        <dbReference type="SAM" id="Phobius"/>
    </source>
</evidence>
<protein>
    <submittedName>
        <fullName evidence="2">Phage holin family protein</fullName>
    </submittedName>
</protein>
<proteinExistence type="predicted"/>
<feature type="transmembrane region" description="Helical" evidence="1">
    <location>
        <begin position="6"/>
        <end position="25"/>
    </location>
</feature>
<evidence type="ECO:0000313" key="3">
    <source>
        <dbReference type="Proteomes" id="UP000658720"/>
    </source>
</evidence>
<comment type="caution">
    <text evidence="2">The sequence shown here is derived from an EMBL/GenBank/DDBJ whole genome shotgun (WGS) entry which is preliminary data.</text>
</comment>
<feature type="transmembrane region" description="Helical" evidence="1">
    <location>
        <begin position="32"/>
        <end position="51"/>
    </location>
</feature>
<dbReference type="Proteomes" id="UP000658720">
    <property type="component" value="Unassembled WGS sequence"/>
</dbReference>
<organism evidence="2 3">
    <name type="scientific">Synechocystis salina LEGE 00031</name>
    <dbReference type="NCBI Taxonomy" id="1828736"/>
    <lineage>
        <taxon>Bacteria</taxon>
        <taxon>Bacillati</taxon>
        <taxon>Cyanobacteriota</taxon>
        <taxon>Cyanophyceae</taxon>
        <taxon>Synechococcales</taxon>
        <taxon>Merismopediaceae</taxon>
        <taxon>Synechocystis</taxon>
    </lineage>
</organism>
<sequence length="116" mass="12584">MLQLLIVWIVTSVSLLIIAQLPTGVEISSFKKALISAVVIGLLNALVRPVLTFFTFPLIFLTFGLFYTVVNAIIFALAAAFVEGFSLRWGFWSALIGAILLGLINSILFQLLPVGS</sequence>
<keyword evidence="1" id="KW-1133">Transmembrane helix</keyword>
<gene>
    <name evidence="2" type="ORF">IQ217_01020</name>
</gene>
<feature type="transmembrane region" description="Helical" evidence="1">
    <location>
        <begin position="89"/>
        <end position="112"/>
    </location>
</feature>
<feature type="transmembrane region" description="Helical" evidence="1">
    <location>
        <begin position="57"/>
        <end position="82"/>
    </location>
</feature>
<dbReference type="PANTHER" id="PTHR37309:SF1">
    <property type="entry name" value="SLR0284 PROTEIN"/>
    <property type="match status" value="1"/>
</dbReference>
<keyword evidence="3" id="KW-1185">Reference proteome</keyword>
<keyword evidence="1" id="KW-0812">Transmembrane</keyword>